<keyword evidence="4 7" id="KW-0812">Transmembrane</keyword>
<evidence type="ECO:0000256" key="1">
    <source>
        <dbReference type="ARBA" id="ARBA00004533"/>
    </source>
</evidence>
<sequence>MSGPHSHRTQAGVRHSAWPGWIWAVPIAAFGVAGWLGVRALVHDGATVTVTFDNAYGMKPDDTIVTLRGVKVGALSGIALANDGRHVEAKLKIDRAEKQYLRSGTKFFLRGAQMDLSDPSSMKALLAGPEIVMEPGPGKPADHFDGDDARPALAPQHGPIVTYAVRFEGAAGELKNGADVELRGFHVGTVTGVRLNYDAGTGALSTPVQIALDPTQLGIVGAPPPANGDWRPLVDSMFEHLIAEGLRARLSQDPPLVGARKVDLDFVAGASKATLAADNGVPVIPSVASADIDSITAKANDVMKKIDALPIKETGDEVRSIAARVNALSSSPQIRDSLTHIDRSVAQIDRTLQQVSPQIGPLVAQLRDTANQADRTVAAANRTLGADATSQNDLPATLRELTDTARSVRALADYLDRHPEALVRGKREENP</sequence>
<evidence type="ECO:0000256" key="2">
    <source>
        <dbReference type="ARBA" id="ARBA00022475"/>
    </source>
</evidence>
<evidence type="ECO:0000259" key="8">
    <source>
        <dbReference type="Pfam" id="PF02470"/>
    </source>
</evidence>
<keyword evidence="5 7" id="KW-1133">Transmembrane helix</keyword>
<keyword evidence="10" id="KW-1185">Reference proteome</keyword>
<evidence type="ECO:0000313" key="9">
    <source>
        <dbReference type="EMBL" id="MEM5287057.1"/>
    </source>
</evidence>
<evidence type="ECO:0000256" key="4">
    <source>
        <dbReference type="ARBA" id="ARBA00022692"/>
    </source>
</evidence>
<dbReference type="PANTHER" id="PTHR30462">
    <property type="entry name" value="INTERMEMBRANE TRANSPORT PROTEIN PQIB-RELATED"/>
    <property type="match status" value="1"/>
</dbReference>
<reference evidence="9 10" key="1">
    <citation type="submission" date="2024-01" db="EMBL/GenBank/DDBJ databases">
        <title>The diversity of rhizobia nodulating Mimosa spp. in eleven states of Brazil covering several biomes is determined by host plant, location, and edaphic factors.</title>
        <authorList>
            <person name="Rouws L."/>
            <person name="Barauna A."/>
            <person name="Beukes C."/>
            <person name="De Faria S.M."/>
            <person name="Gross E."/>
            <person name="Dos Reis Junior F.B."/>
            <person name="Simon M."/>
            <person name="Maluk M."/>
            <person name="Odee D.W."/>
            <person name="Kenicer G."/>
            <person name="Young J.P.W."/>
            <person name="Reis V.M."/>
            <person name="Zilli J."/>
            <person name="James E.K."/>
        </authorList>
    </citation>
    <scope>NUCLEOTIDE SEQUENCE [LARGE SCALE GENOMIC DNA]</scope>
    <source>
        <strain evidence="9 10">JPY77</strain>
    </source>
</reference>
<organism evidence="9 10">
    <name type="scientific">Paraburkholderia sabiae</name>
    <dbReference type="NCBI Taxonomy" id="273251"/>
    <lineage>
        <taxon>Bacteria</taxon>
        <taxon>Pseudomonadati</taxon>
        <taxon>Pseudomonadota</taxon>
        <taxon>Betaproteobacteria</taxon>
        <taxon>Burkholderiales</taxon>
        <taxon>Burkholderiaceae</taxon>
        <taxon>Paraburkholderia</taxon>
    </lineage>
</organism>
<feature type="domain" description="Mce/MlaD" evidence="8">
    <location>
        <begin position="45"/>
        <end position="112"/>
    </location>
</feature>
<keyword evidence="2" id="KW-1003">Cell membrane</keyword>
<evidence type="ECO:0000256" key="6">
    <source>
        <dbReference type="ARBA" id="ARBA00023136"/>
    </source>
</evidence>
<dbReference type="Proteomes" id="UP001494588">
    <property type="component" value="Unassembled WGS sequence"/>
</dbReference>
<proteinExistence type="predicted"/>
<feature type="domain" description="Mce/MlaD" evidence="8">
    <location>
        <begin position="161"/>
        <end position="265"/>
    </location>
</feature>
<feature type="transmembrane region" description="Helical" evidence="7">
    <location>
        <begin position="21"/>
        <end position="42"/>
    </location>
</feature>
<dbReference type="Pfam" id="PF02470">
    <property type="entry name" value="MlaD"/>
    <property type="match status" value="2"/>
</dbReference>
<accession>A0ABU9QC96</accession>
<keyword evidence="3" id="KW-0997">Cell inner membrane</keyword>
<evidence type="ECO:0000313" key="10">
    <source>
        <dbReference type="Proteomes" id="UP001494588"/>
    </source>
</evidence>
<dbReference type="PANTHER" id="PTHR30462:SF0">
    <property type="entry name" value="INTERMEMBRANE TRANSPORT PROTEIN YEBT"/>
    <property type="match status" value="1"/>
</dbReference>
<dbReference type="InterPro" id="IPR051800">
    <property type="entry name" value="PqiA-PqiB_transport"/>
</dbReference>
<dbReference type="InterPro" id="IPR003399">
    <property type="entry name" value="Mce/MlaD"/>
</dbReference>
<dbReference type="RefSeq" id="WP_201657038.1">
    <property type="nucleotide sequence ID" value="NZ_CAJHCS010000026.1"/>
</dbReference>
<name>A0ABU9QC96_9BURK</name>
<protein>
    <submittedName>
        <fullName evidence="9">MlaD family protein</fullName>
    </submittedName>
</protein>
<comment type="subcellular location">
    <subcellularLocation>
        <location evidence="1">Cell inner membrane</location>
    </subcellularLocation>
</comment>
<evidence type="ECO:0000256" key="5">
    <source>
        <dbReference type="ARBA" id="ARBA00022989"/>
    </source>
</evidence>
<comment type="caution">
    <text evidence="9">The sequence shown here is derived from an EMBL/GenBank/DDBJ whole genome shotgun (WGS) entry which is preliminary data.</text>
</comment>
<dbReference type="EMBL" id="JAZHGC010000011">
    <property type="protein sequence ID" value="MEM5287057.1"/>
    <property type="molecule type" value="Genomic_DNA"/>
</dbReference>
<evidence type="ECO:0000256" key="3">
    <source>
        <dbReference type="ARBA" id="ARBA00022519"/>
    </source>
</evidence>
<evidence type="ECO:0000256" key="7">
    <source>
        <dbReference type="SAM" id="Phobius"/>
    </source>
</evidence>
<keyword evidence="6 7" id="KW-0472">Membrane</keyword>
<gene>
    <name evidence="9" type="ORF">V4C55_15140</name>
</gene>